<reference evidence="2" key="2">
    <citation type="submission" date="2022-01" db="EMBL/GenBank/DDBJ databases">
        <authorList>
            <person name="Yamashiro T."/>
            <person name="Shiraishi A."/>
            <person name="Satake H."/>
            <person name="Nakayama K."/>
        </authorList>
    </citation>
    <scope>NUCLEOTIDE SEQUENCE</scope>
</reference>
<feature type="compositionally biased region" description="Low complexity" evidence="1">
    <location>
        <begin position="319"/>
        <end position="332"/>
    </location>
</feature>
<keyword evidence="3" id="KW-1185">Reference proteome</keyword>
<dbReference type="EMBL" id="BQNB010008634">
    <property type="protein sequence ID" value="GJS52135.1"/>
    <property type="molecule type" value="Genomic_DNA"/>
</dbReference>
<sequence length="365" mass="41225">MSADSAVTYTSVHSEARSWSIPSEDPYEEAAQQLLEQAPRSPEYNTDHMGSGGSTVPVYILQGPTMAHRVDHSHVDTMETRFRDIERRMMTALEMVNRRVSYQVDVRSRESSEFLSRTSLPEGSLQLRHEVTVLETEVHRHEWQRFATKMAPKKTTRLTRVPPVTPAPTTTTVTEAQLQALIDQGVAATMAKAEASRAMRVLSNFTRLFRKWSLCLALAIAQQLVKSNLRLALYKTMLLHGGMPMLRPLLLKMFPEEIDKIEKYISGLPDMIHGSVKASNPKTMQEAIEFTTELMDDKTQAYAERQAERKRKYDDLSKNNQNQQNKRQNTGQAYTAGNSDRKSYAGSKPLCSKCNCHLEAGPCST</sequence>
<organism evidence="2 3">
    <name type="scientific">Tanacetum coccineum</name>
    <dbReference type="NCBI Taxonomy" id="301880"/>
    <lineage>
        <taxon>Eukaryota</taxon>
        <taxon>Viridiplantae</taxon>
        <taxon>Streptophyta</taxon>
        <taxon>Embryophyta</taxon>
        <taxon>Tracheophyta</taxon>
        <taxon>Spermatophyta</taxon>
        <taxon>Magnoliopsida</taxon>
        <taxon>eudicotyledons</taxon>
        <taxon>Gunneridae</taxon>
        <taxon>Pentapetalae</taxon>
        <taxon>asterids</taxon>
        <taxon>campanulids</taxon>
        <taxon>Asterales</taxon>
        <taxon>Asteraceae</taxon>
        <taxon>Asteroideae</taxon>
        <taxon>Anthemideae</taxon>
        <taxon>Anthemidinae</taxon>
        <taxon>Tanacetum</taxon>
    </lineage>
</organism>
<evidence type="ECO:0000256" key="1">
    <source>
        <dbReference type="SAM" id="MobiDB-lite"/>
    </source>
</evidence>
<feature type="compositionally biased region" description="Basic and acidic residues" evidence="1">
    <location>
        <begin position="300"/>
        <end position="317"/>
    </location>
</feature>
<accession>A0ABQ4WH29</accession>
<reference evidence="2" key="1">
    <citation type="journal article" date="2022" name="Int. J. Mol. Sci.">
        <title>Draft Genome of Tanacetum Coccineum: Genomic Comparison of Closely Related Tanacetum-Family Plants.</title>
        <authorList>
            <person name="Yamashiro T."/>
            <person name="Shiraishi A."/>
            <person name="Nakayama K."/>
            <person name="Satake H."/>
        </authorList>
    </citation>
    <scope>NUCLEOTIDE SEQUENCE</scope>
</reference>
<feature type="region of interest" description="Disordered" evidence="1">
    <location>
        <begin position="1"/>
        <end position="31"/>
    </location>
</feature>
<name>A0ABQ4WH29_9ASTR</name>
<gene>
    <name evidence="2" type="ORF">Tco_0625497</name>
</gene>
<evidence type="ECO:0000313" key="2">
    <source>
        <dbReference type="EMBL" id="GJS52135.1"/>
    </source>
</evidence>
<proteinExistence type="predicted"/>
<comment type="caution">
    <text evidence="2">The sequence shown here is derived from an EMBL/GenBank/DDBJ whole genome shotgun (WGS) entry which is preliminary data.</text>
</comment>
<dbReference type="Proteomes" id="UP001151760">
    <property type="component" value="Unassembled WGS sequence"/>
</dbReference>
<feature type="compositionally biased region" description="Polar residues" evidence="1">
    <location>
        <begin position="1"/>
        <end position="13"/>
    </location>
</feature>
<protein>
    <recommendedName>
        <fullName evidence="4">Reverse transcriptase domain-containing protein</fullName>
    </recommendedName>
</protein>
<evidence type="ECO:0000313" key="3">
    <source>
        <dbReference type="Proteomes" id="UP001151760"/>
    </source>
</evidence>
<feature type="region of interest" description="Disordered" evidence="1">
    <location>
        <begin position="300"/>
        <end position="346"/>
    </location>
</feature>
<evidence type="ECO:0008006" key="4">
    <source>
        <dbReference type="Google" id="ProtNLM"/>
    </source>
</evidence>